<keyword evidence="9 13" id="KW-0798">TonB box</keyword>
<gene>
    <name evidence="15" type="ORF">FGS76_08165</name>
</gene>
<dbReference type="InterPro" id="IPR036942">
    <property type="entry name" value="Beta-barrel_TonB_sf"/>
</dbReference>
<dbReference type="Gene3D" id="2.170.130.10">
    <property type="entry name" value="TonB-dependent receptor, plug domain"/>
    <property type="match status" value="1"/>
</dbReference>
<evidence type="ECO:0000256" key="7">
    <source>
        <dbReference type="ARBA" id="ARBA00022729"/>
    </source>
</evidence>
<evidence type="ECO:0000256" key="11">
    <source>
        <dbReference type="ARBA" id="ARBA00023237"/>
    </source>
</evidence>
<keyword evidence="5" id="KW-0410">Iron transport</keyword>
<dbReference type="SUPFAM" id="SSF56935">
    <property type="entry name" value="Porins"/>
    <property type="match status" value="1"/>
</dbReference>
<comment type="caution">
    <text evidence="15">The sequence shown here is derived from an EMBL/GenBank/DDBJ whole genome shotgun (WGS) entry which is preliminary data.</text>
</comment>
<dbReference type="InterPro" id="IPR012910">
    <property type="entry name" value="Plug_dom"/>
</dbReference>
<dbReference type="PROSITE" id="PS52016">
    <property type="entry name" value="TONB_DEPENDENT_REC_3"/>
    <property type="match status" value="1"/>
</dbReference>
<keyword evidence="11 12" id="KW-0998">Cell outer membrane</keyword>
<comment type="similarity">
    <text evidence="2 12 13">Belongs to the TonB-dependent receptor family.</text>
</comment>
<evidence type="ECO:0000256" key="13">
    <source>
        <dbReference type="RuleBase" id="RU003357"/>
    </source>
</evidence>
<dbReference type="CDD" id="cd01347">
    <property type="entry name" value="ligand_gated_channel"/>
    <property type="match status" value="1"/>
</dbReference>
<evidence type="ECO:0000256" key="3">
    <source>
        <dbReference type="ARBA" id="ARBA00022448"/>
    </source>
</evidence>
<proteinExistence type="inferred from homology"/>
<keyword evidence="7" id="KW-0732">Signal</keyword>
<dbReference type="Pfam" id="PF07715">
    <property type="entry name" value="Plug"/>
    <property type="match status" value="1"/>
</dbReference>
<comment type="subcellular location">
    <subcellularLocation>
        <location evidence="1 12">Cell outer membrane</location>
        <topology evidence="1 12">Multi-pass membrane protein</topology>
    </subcellularLocation>
</comment>
<dbReference type="NCBIfam" id="TIGR01785">
    <property type="entry name" value="TonB-hemin"/>
    <property type="match status" value="1"/>
</dbReference>
<keyword evidence="10 12" id="KW-0472">Membrane</keyword>
<keyword evidence="8" id="KW-0408">Iron</keyword>
<dbReference type="InterPro" id="IPR039426">
    <property type="entry name" value="TonB-dep_rcpt-like"/>
</dbReference>
<dbReference type="PANTHER" id="PTHR30069:SF41">
    <property type="entry name" value="HEME_HEMOPEXIN UTILIZATION PROTEIN C"/>
    <property type="match status" value="1"/>
</dbReference>
<evidence type="ECO:0000313" key="16">
    <source>
        <dbReference type="Proteomes" id="UP000739180"/>
    </source>
</evidence>
<evidence type="ECO:0000259" key="14">
    <source>
        <dbReference type="SMART" id="SM00965"/>
    </source>
</evidence>
<dbReference type="PANTHER" id="PTHR30069">
    <property type="entry name" value="TONB-DEPENDENT OUTER MEMBRANE RECEPTOR"/>
    <property type="match status" value="1"/>
</dbReference>
<dbReference type="Pfam" id="PF00593">
    <property type="entry name" value="TonB_dep_Rec_b-barrel"/>
    <property type="match status" value="1"/>
</dbReference>
<sequence length="838" mass="91250">MAFRCASRPPGAVLALMVLGLALAGLAAPWRAAWADSVAPAERHYEIAPGPLAQALNRFALEAGVVMYYPPELAQGHRSPGLEGRYTVARGFRALLSGTGLEARRDESGVYTLAPAGAPTTARLAPVTVKGEPEPRRGMYREPRSVSVVTREDIDRIAPRNTSDVLAAVPGVHTSQSRQDPGVSVNIRGLQDFGRVNVMIDGTRQNYQQSGHGSNGQVYLDPALLSGVDVAKGPTSTEGGAAVIGGVVDFRTLEFEDLVDSGADHGGRISMTSGDNAYHFAGSLAAATRLTDDLDLVAAISRKNVGAFEKGERGSKDGGYWHGLSQYTGQDQWSGLFKSTWHLGDAQRLKFSYIGLEAEFDQGSTTSAREGATDHNRVRTDTVLFNYDLFPASGWLDLRSSLYYTRTANDQDRPDKGDGYGAFSVRYETNTVGGTLSNRTSLELGDWPAALMFTYGTEFYHDWTRPRASKESAGDGEPSWFSGPTPEGERSVASLFSQAHFKHANGLELIGGLRYDYFRLEGEGEMYVGREENAPGVRPPYTSYYSDFAVARHDGFLSPTATAAWQLTNPLQIFASYGRGVRPPAITESLMWGSHVGNSFPFFPNPGLEPERSTNWEAGANLRLPNLFRDGDRLSMKAAWFDTRVEHYVAQGPVVNPASVGEGGDIKAFAFVNLDDPVRFRGLELQADYDVGVTFAQLSWTHTLHDLGSGGYDPYPLGNFTGSIPPDGYGAATGGGVLYMLPPRKKGTLSTGVRLFDRRLTLGGRVRYEDNDGRGGTMYEDVVDWTVYDLWASYEPNDALTLRLAVDNLRDRNYAELNGTSYWIAPGRTVTGTLSLRF</sequence>
<dbReference type="Gene3D" id="3.55.50.30">
    <property type="match status" value="1"/>
</dbReference>
<evidence type="ECO:0000313" key="15">
    <source>
        <dbReference type="EMBL" id="TMW13030.1"/>
    </source>
</evidence>
<evidence type="ECO:0000256" key="1">
    <source>
        <dbReference type="ARBA" id="ARBA00004571"/>
    </source>
</evidence>
<evidence type="ECO:0000256" key="6">
    <source>
        <dbReference type="ARBA" id="ARBA00022692"/>
    </source>
</evidence>
<keyword evidence="3 12" id="KW-0813">Transport</keyword>
<evidence type="ECO:0000256" key="4">
    <source>
        <dbReference type="ARBA" id="ARBA00022452"/>
    </source>
</evidence>
<dbReference type="Gene3D" id="2.40.170.20">
    <property type="entry name" value="TonB-dependent receptor, beta-barrel domain"/>
    <property type="match status" value="1"/>
</dbReference>
<keyword evidence="5" id="KW-0406">Ion transport</keyword>
<name>A0ABY2XLD4_9GAMM</name>
<dbReference type="RefSeq" id="WP_138772134.1">
    <property type="nucleotide sequence ID" value="NZ_JBHSSX010000128.1"/>
</dbReference>
<accession>A0ABY2XLD4</accession>
<keyword evidence="4 12" id="KW-1134">Transmembrane beta strand</keyword>
<keyword evidence="16" id="KW-1185">Reference proteome</keyword>
<dbReference type="InterPro" id="IPR011662">
    <property type="entry name" value="Secretin/TonB_short_N"/>
</dbReference>
<evidence type="ECO:0000256" key="5">
    <source>
        <dbReference type="ARBA" id="ARBA00022496"/>
    </source>
</evidence>
<feature type="domain" description="Secretin/TonB short N-terminal" evidence="14">
    <location>
        <begin position="65"/>
        <end position="116"/>
    </location>
</feature>
<organism evidence="15 16">
    <name type="scientific">Alloalcanivorax gelatiniphagus</name>
    <dbReference type="NCBI Taxonomy" id="1194167"/>
    <lineage>
        <taxon>Bacteria</taxon>
        <taxon>Pseudomonadati</taxon>
        <taxon>Pseudomonadota</taxon>
        <taxon>Gammaproteobacteria</taxon>
        <taxon>Oceanospirillales</taxon>
        <taxon>Alcanivoracaceae</taxon>
        <taxon>Alloalcanivorax</taxon>
    </lineage>
</organism>
<evidence type="ECO:0000256" key="12">
    <source>
        <dbReference type="PROSITE-ProRule" id="PRU01360"/>
    </source>
</evidence>
<evidence type="ECO:0000256" key="8">
    <source>
        <dbReference type="ARBA" id="ARBA00023004"/>
    </source>
</evidence>
<dbReference type="InterPro" id="IPR037066">
    <property type="entry name" value="Plug_dom_sf"/>
</dbReference>
<dbReference type="Proteomes" id="UP000739180">
    <property type="component" value="Unassembled WGS sequence"/>
</dbReference>
<dbReference type="InterPro" id="IPR010949">
    <property type="entry name" value="TonB_Hb/transfer/lactofer_rcpt"/>
</dbReference>
<evidence type="ECO:0000256" key="10">
    <source>
        <dbReference type="ARBA" id="ARBA00023136"/>
    </source>
</evidence>
<evidence type="ECO:0000256" key="9">
    <source>
        <dbReference type="ARBA" id="ARBA00023077"/>
    </source>
</evidence>
<evidence type="ECO:0000256" key="2">
    <source>
        <dbReference type="ARBA" id="ARBA00009810"/>
    </source>
</evidence>
<protein>
    <submittedName>
        <fullName evidence="15">TonB-dependent hemoglobin/transferrin/lactoferrin family receptor</fullName>
    </submittedName>
</protein>
<reference evidence="15 16" key="1">
    <citation type="submission" date="2019-05" db="EMBL/GenBank/DDBJ databases">
        <title>Genome of Alcanivorax gelatiniphagus, an oil degrading marine bacteria.</title>
        <authorList>
            <person name="Kwon K.K."/>
        </authorList>
    </citation>
    <scope>NUCLEOTIDE SEQUENCE [LARGE SCALE GENOMIC DNA]</scope>
    <source>
        <strain evidence="15 16">MEBiC 08158</strain>
    </source>
</reference>
<keyword evidence="6 12" id="KW-0812">Transmembrane</keyword>
<keyword evidence="15" id="KW-0675">Receptor</keyword>
<dbReference type="EMBL" id="VCQT01000027">
    <property type="protein sequence ID" value="TMW13030.1"/>
    <property type="molecule type" value="Genomic_DNA"/>
</dbReference>
<dbReference type="InterPro" id="IPR000531">
    <property type="entry name" value="Beta-barrel_TonB"/>
</dbReference>
<dbReference type="NCBIfam" id="TIGR01786">
    <property type="entry name" value="TonB-hemlactrns"/>
    <property type="match status" value="1"/>
</dbReference>
<dbReference type="Pfam" id="PF07660">
    <property type="entry name" value="STN"/>
    <property type="match status" value="1"/>
</dbReference>
<dbReference type="InterPro" id="IPR011276">
    <property type="entry name" value="TonB_haem/Hb_rcpt"/>
</dbReference>
<dbReference type="SMART" id="SM00965">
    <property type="entry name" value="STN"/>
    <property type="match status" value="1"/>
</dbReference>